<evidence type="ECO:0000256" key="6">
    <source>
        <dbReference type="ARBA" id="ARBA00022833"/>
    </source>
</evidence>
<dbReference type="GO" id="GO:0009408">
    <property type="term" value="P:response to heat"/>
    <property type="evidence" value="ECO:0007669"/>
    <property type="project" value="InterPro"/>
</dbReference>
<feature type="binding site" evidence="11">
    <location>
        <position position="216"/>
    </location>
    <ligand>
        <name>Zn(2+)</name>
        <dbReference type="ChEBI" id="CHEBI:29105"/>
        <label>1</label>
    </ligand>
</feature>
<dbReference type="PANTHER" id="PTHR43096">
    <property type="entry name" value="DNAJ HOMOLOG 1, MITOCHONDRIAL-RELATED"/>
    <property type="match status" value="1"/>
</dbReference>
<evidence type="ECO:0000256" key="10">
    <source>
        <dbReference type="ARBA" id="ARBA00067609"/>
    </source>
</evidence>
<dbReference type="InterPro" id="IPR012724">
    <property type="entry name" value="DnaJ"/>
</dbReference>
<dbReference type="FunFam" id="2.60.260.20:FF:000013">
    <property type="entry name" value="DnaJ subfamily B member 11"/>
    <property type="match status" value="1"/>
</dbReference>
<dbReference type="CDD" id="cd10719">
    <property type="entry name" value="DnaJ_zf"/>
    <property type="match status" value="1"/>
</dbReference>
<evidence type="ECO:0000256" key="1">
    <source>
        <dbReference type="ARBA" id="ARBA00022490"/>
    </source>
</evidence>
<dbReference type="PRINTS" id="PR00625">
    <property type="entry name" value="JDOMAIN"/>
</dbReference>
<dbReference type="PROSITE" id="PS00636">
    <property type="entry name" value="DNAJ_1"/>
    <property type="match status" value="1"/>
</dbReference>
<dbReference type="SUPFAM" id="SSF57938">
    <property type="entry name" value="DnaJ/Hsp40 cysteine-rich domain"/>
    <property type="match status" value="1"/>
</dbReference>
<proteinExistence type="inferred from homology"/>
<evidence type="ECO:0000256" key="5">
    <source>
        <dbReference type="ARBA" id="ARBA00022771"/>
    </source>
</evidence>
<dbReference type="Pfam" id="PF01556">
    <property type="entry name" value="DnaJ_C"/>
    <property type="match status" value="1"/>
</dbReference>
<dbReference type="Proteomes" id="UP000269410">
    <property type="component" value="Unassembled WGS sequence"/>
</dbReference>
<keyword evidence="7 11" id="KW-0346">Stress response</keyword>
<dbReference type="GO" id="GO:0005524">
    <property type="term" value="F:ATP binding"/>
    <property type="evidence" value="ECO:0007669"/>
    <property type="project" value="InterPro"/>
</dbReference>
<dbReference type="Gene3D" id="2.10.230.10">
    <property type="entry name" value="Heat shock protein DnaJ, cysteine-rich domain"/>
    <property type="match status" value="1"/>
</dbReference>
<keyword evidence="1 11" id="KW-0963">Cytoplasm</keyword>
<feature type="binding site" evidence="11">
    <location>
        <position position="219"/>
    </location>
    <ligand>
        <name>Zn(2+)</name>
        <dbReference type="ChEBI" id="CHEBI:29105"/>
        <label>1</label>
    </ligand>
</feature>
<evidence type="ECO:0000256" key="9">
    <source>
        <dbReference type="ARBA" id="ARBA00061004"/>
    </source>
</evidence>
<feature type="binding site" evidence="11">
    <location>
        <position position="176"/>
    </location>
    <ligand>
        <name>Zn(2+)</name>
        <dbReference type="ChEBI" id="CHEBI:29105"/>
        <label>2</label>
    </ligand>
</feature>
<keyword evidence="2 11" id="KW-0235">DNA replication</keyword>
<dbReference type="GO" id="GO:0051082">
    <property type="term" value="F:unfolded protein binding"/>
    <property type="evidence" value="ECO:0007669"/>
    <property type="project" value="UniProtKB-UniRule"/>
</dbReference>
<evidence type="ECO:0000256" key="11">
    <source>
        <dbReference type="HAMAP-Rule" id="MF_01152"/>
    </source>
</evidence>
<feature type="binding site" evidence="11">
    <location>
        <position position="205"/>
    </location>
    <ligand>
        <name>Zn(2+)</name>
        <dbReference type="ChEBI" id="CHEBI:29105"/>
        <label>2</label>
    </ligand>
</feature>
<feature type="repeat" description="CXXCXGXG motif" evidence="11">
    <location>
        <begin position="176"/>
        <end position="183"/>
    </location>
</feature>
<dbReference type="PROSITE" id="PS50076">
    <property type="entry name" value="DNAJ_2"/>
    <property type="match status" value="1"/>
</dbReference>
<dbReference type="GO" id="GO:0005737">
    <property type="term" value="C:cytoplasm"/>
    <property type="evidence" value="ECO:0007669"/>
    <property type="project" value="UniProtKB-SubCell"/>
</dbReference>
<keyword evidence="4 11" id="KW-0677">Repeat</keyword>
<feature type="repeat" description="CXXCXGXG motif" evidence="11">
    <location>
        <begin position="160"/>
        <end position="167"/>
    </location>
</feature>
<dbReference type="PANTHER" id="PTHR43096:SF10">
    <property type="entry name" value="CHAPERONE PROTEIN DNAJ A6, CHLOROPLASTIC"/>
    <property type="match status" value="1"/>
</dbReference>
<dbReference type="Gene3D" id="2.60.260.20">
    <property type="entry name" value="Urease metallochaperone UreE, N-terminal domain"/>
    <property type="match status" value="2"/>
</dbReference>
<feature type="binding site" evidence="11">
    <location>
        <position position="160"/>
    </location>
    <ligand>
        <name>Zn(2+)</name>
        <dbReference type="ChEBI" id="CHEBI:29105"/>
        <label>1</label>
    </ligand>
</feature>
<dbReference type="SUPFAM" id="SSF49493">
    <property type="entry name" value="HSP40/DnaJ peptide-binding domain"/>
    <property type="match status" value="2"/>
</dbReference>
<dbReference type="SUPFAM" id="SSF46565">
    <property type="entry name" value="Chaperone J-domain"/>
    <property type="match status" value="1"/>
</dbReference>
<dbReference type="GO" id="GO:0008270">
    <property type="term" value="F:zinc ion binding"/>
    <property type="evidence" value="ECO:0007669"/>
    <property type="project" value="UniProtKB-UniRule"/>
</dbReference>
<dbReference type="NCBIfam" id="NF008035">
    <property type="entry name" value="PRK10767.1"/>
    <property type="match status" value="1"/>
</dbReference>
<evidence type="ECO:0000313" key="16">
    <source>
        <dbReference type="Proteomes" id="UP000269410"/>
    </source>
</evidence>
<dbReference type="GO" id="GO:0031072">
    <property type="term" value="F:heat shock protein binding"/>
    <property type="evidence" value="ECO:0007669"/>
    <property type="project" value="InterPro"/>
</dbReference>
<feature type="binding site" evidence="11">
    <location>
        <position position="202"/>
    </location>
    <ligand>
        <name>Zn(2+)</name>
        <dbReference type="ChEBI" id="CHEBI:29105"/>
        <label>2</label>
    </ligand>
</feature>
<dbReference type="FunFam" id="2.10.230.10:FF:000002">
    <property type="entry name" value="Molecular chaperone DnaJ"/>
    <property type="match status" value="1"/>
</dbReference>
<dbReference type="NCBIfam" id="TIGR02349">
    <property type="entry name" value="DnaJ_bact"/>
    <property type="match status" value="1"/>
</dbReference>
<dbReference type="Pfam" id="PF00226">
    <property type="entry name" value="DnaJ"/>
    <property type="match status" value="1"/>
</dbReference>
<dbReference type="PROSITE" id="PS51188">
    <property type="entry name" value="ZF_CR"/>
    <property type="match status" value="1"/>
</dbReference>
<evidence type="ECO:0000259" key="14">
    <source>
        <dbReference type="PROSITE" id="PS51188"/>
    </source>
</evidence>
<evidence type="ECO:0000256" key="3">
    <source>
        <dbReference type="ARBA" id="ARBA00022723"/>
    </source>
</evidence>
<comment type="subcellular location">
    <subcellularLocation>
        <location evidence="11">Cytoplasm</location>
    </subcellularLocation>
</comment>
<evidence type="ECO:0000256" key="7">
    <source>
        <dbReference type="ARBA" id="ARBA00023016"/>
    </source>
</evidence>
<comment type="subunit">
    <text evidence="11">Homodimer.</text>
</comment>
<dbReference type="InterPro" id="IPR036869">
    <property type="entry name" value="J_dom_sf"/>
</dbReference>
<dbReference type="GO" id="GO:0006260">
    <property type="term" value="P:DNA replication"/>
    <property type="evidence" value="ECO:0007669"/>
    <property type="project" value="UniProtKB-KW"/>
</dbReference>
<feature type="repeat" description="CXXCXGXG motif" evidence="11">
    <location>
        <begin position="216"/>
        <end position="223"/>
    </location>
</feature>
<comment type="caution">
    <text evidence="15">The sequence shown here is derived from an EMBL/GenBank/DDBJ whole genome shotgun (WGS) entry which is preliminary data.</text>
</comment>
<name>A0A3M0Z067_9BACT</name>
<keyword evidence="8 11" id="KW-0143">Chaperone</keyword>
<feature type="repeat" description="CXXCXGXG motif" evidence="11">
    <location>
        <begin position="202"/>
        <end position="209"/>
    </location>
</feature>
<dbReference type="SMART" id="SM00271">
    <property type="entry name" value="DnaJ"/>
    <property type="match status" value="1"/>
</dbReference>
<feature type="binding site" evidence="11">
    <location>
        <position position="163"/>
    </location>
    <ligand>
        <name>Zn(2+)</name>
        <dbReference type="ChEBI" id="CHEBI:29105"/>
        <label>1</label>
    </ligand>
</feature>
<keyword evidence="3 11" id="KW-0479">Metal-binding</keyword>
<dbReference type="EMBL" id="RFKV01000087">
    <property type="protein sequence ID" value="RMD76876.1"/>
    <property type="molecule type" value="Genomic_DNA"/>
</dbReference>
<protein>
    <recommendedName>
        <fullName evidence="10 11">Chaperone protein DnaJ</fullName>
    </recommendedName>
</protein>
<reference evidence="15 16" key="1">
    <citation type="submission" date="2018-10" db="EMBL/GenBank/DDBJ databases">
        <title>Thermophilic Lithotrophy and Phototrophy in an Intertidal, Iron-rich, Geothermal Spring.</title>
        <authorList>
            <person name="Ward L.M."/>
            <person name="Idei A."/>
            <person name="Nakagawa M."/>
            <person name="Ueno Y."/>
            <person name="Fischer W."/>
            <person name="Mcglynn S.E."/>
        </authorList>
    </citation>
    <scope>NUCLEOTIDE SEQUENCE [LARGE SCALE GENOMIC DNA]</scope>
    <source>
        <strain evidence="15">J137</strain>
    </source>
</reference>
<evidence type="ECO:0000256" key="2">
    <source>
        <dbReference type="ARBA" id="ARBA00022705"/>
    </source>
</evidence>
<feature type="domain" description="CR-type" evidence="14">
    <location>
        <begin position="147"/>
        <end position="228"/>
    </location>
</feature>
<gene>
    <name evidence="11 15" type="primary">dnaJ</name>
    <name evidence="15" type="ORF">D6810_02725</name>
</gene>
<dbReference type="CDD" id="cd10747">
    <property type="entry name" value="DnaJ_C"/>
    <property type="match status" value="1"/>
</dbReference>
<sequence length="371" mass="41805">MSKRDYYEVLGVSKSASKDEIKKAYRKLAKEFHPDRNKSKDAEEKFKEIQEAYEVLSDDAKRARYDKYGFDFENVGSYSYGQNSTQSGFSGFSSSSFGDLEDILGQFFGTSFSSFGSRTRGKKRSYDFQGEDLKVETKIGFMEAIHGCEKDLTFEHSTRCTYCDGTGAKDGKLTECRTCDGTGKIRKIQNSFFGTVQVESICHVCGGTGEVYMEACKFCNGLGSLTKKESIKLKIPKGFPDGGILKYSGLGNFSKGDSRPGDLYVEIKVMNHDIYTRKGDDVFSDLYISLPEAVLGVEKEFETLYGKVILTIPKGSSDGKILRLPGKGAYNIKHDRYGDHFVKIRLRVPDKLTKEQKELWEKLLDLERYGR</sequence>
<dbReference type="InterPro" id="IPR008971">
    <property type="entry name" value="HSP40/DnaJ_pept-bd"/>
</dbReference>
<evidence type="ECO:0000256" key="8">
    <source>
        <dbReference type="ARBA" id="ARBA00023186"/>
    </source>
</evidence>
<evidence type="ECO:0000259" key="13">
    <source>
        <dbReference type="PROSITE" id="PS50076"/>
    </source>
</evidence>
<dbReference type="HAMAP" id="MF_01152">
    <property type="entry name" value="DnaJ"/>
    <property type="match status" value="1"/>
</dbReference>
<dbReference type="FunFam" id="1.10.287.110:FF:000031">
    <property type="entry name" value="Molecular chaperone DnaJ"/>
    <property type="match status" value="1"/>
</dbReference>
<accession>A0A3M0Z067</accession>
<dbReference type="InterPro" id="IPR001305">
    <property type="entry name" value="HSP_DnaJ_Cys-rich_dom"/>
</dbReference>
<comment type="function">
    <text evidence="11">Participates actively in the response to hyperosmotic and heat shock by preventing the aggregation of stress-denatured proteins and by disaggregating proteins, also in an autonomous, DnaK-independent fashion. Unfolded proteins bind initially to DnaJ; upon interaction with the DnaJ-bound protein, DnaK hydrolyzes its bound ATP, resulting in the formation of a stable complex. GrpE releases ADP from DnaK; ATP binding to DnaK triggers the release of the substrate protein, thus completing the reaction cycle. Several rounds of ATP-dependent interactions between DnaJ, DnaK and GrpE are required for fully efficient folding. Also involved, together with DnaK and GrpE, in the DNA replication of plasmids through activation of initiation proteins.</text>
</comment>
<dbReference type="InterPro" id="IPR001623">
    <property type="entry name" value="DnaJ_domain"/>
</dbReference>
<dbReference type="CDD" id="cd06257">
    <property type="entry name" value="DnaJ"/>
    <property type="match status" value="1"/>
</dbReference>
<dbReference type="GO" id="GO:0042026">
    <property type="term" value="P:protein refolding"/>
    <property type="evidence" value="ECO:0007669"/>
    <property type="project" value="TreeGrafter"/>
</dbReference>
<dbReference type="Gene3D" id="1.10.287.110">
    <property type="entry name" value="DnaJ domain"/>
    <property type="match status" value="1"/>
</dbReference>
<evidence type="ECO:0000256" key="12">
    <source>
        <dbReference type="PROSITE-ProRule" id="PRU00546"/>
    </source>
</evidence>
<organism evidence="15 16">
    <name type="scientific">Candidatus Dojkabacteria bacterium</name>
    <dbReference type="NCBI Taxonomy" id="2099670"/>
    <lineage>
        <taxon>Bacteria</taxon>
        <taxon>Candidatus Dojkabacteria</taxon>
    </lineage>
</organism>
<feature type="binding site" evidence="11">
    <location>
        <position position="179"/>
    </location>
    <ligand>
        <name>Zn(2+)</name>
        <dbReference type="ChEBI" id="CHEBI:29105"/>
        <label>2</label>
    </ligand>
</feature>
<feature type="zinc finger region" description="CR-type" evidence="12">
    <location>
        <begin position="147"/>
        <end position="228"/>
    </location>
</feature>
<comment type="domain">
    <text evidence="11">The J domain is necessary and sufficient to stimulate DnaK ATPase activity. Zinc center 1 plays an important role in the autonomous, DnaK-independent chaperone activity of DnaJ. Zinc center 2 is essential for interaction with DnaK and for DnaJ activity.</text>
</comment>
<feature type="domain" description="J" evidence="13">
    <location>
        <begin position="5"/>
        <end position="69"/>
    </location>
</feature>
<dbReference type="InterPro" id="IPR002939">
    <property type="entry name" value="DnaJ_C"/>
</dbReference>
<keyword evidence="5 11" id="KW-0863">Zinc-finger</keyword>
<dbReference type="AlphaFoldDB" id="A0A3M0Z067"/>
<evidence type="ECO:0000256" key="4">
    <source>
        <dbReference type="ARBA" id="ARBA00022737"/>
    </source>
</evidence>
<evidence type="ECO:0000313" key="15">
    <source>
        <dbReference type="EMBL" id="RMD76876.1"/>
    </source>
</evidence>
<comment type="similarity">
    <text evidence="9 11">Belongs to the DnaJ family.</text>
</comment>
<dbReference type="Pfam" id="PF00684">
    <property type="entry name" value="DnaJ_CXXCXGXG"/>
    <property type="match status" value="1"/>
</dbReference>
<dbReference type="InterPro" id="IPR018253">
    <property type="entry name" value="DnaJ_domain_CS"/>
</dbReference>
<comment type="cofactor">
    <cofactor evidence="11">
        <name>Zn(2+)</name>
        <dbReference type="ChEBI" id="CHEBI:29105"/>
    </cofactor>
    <text evidence="11">Binds 2 Zn(2+) ions per monomer.</text>
</comment>
<keyword evidence="6 11" id="KW-0862">Zinc</keyword>
<dbReference type="InterPro" id="IPR036410">
    <property type="entry name" value="HSP_DnaJ_Cys-rich_dom_sf"/>
</dbReference>